<feature type="region of interest" description="Disordered" evidence="1">
    <location>
        <begin position="353"/>
        <end position="383"/>
    </location>
</feature>
<protein>
    <submittedName>
        <fullName evidence="2">Uncharacterized protein</fullName>
    </submittedName>
</protein>
<name>A0A2N8PH50_STRNR</name>
<comment type="caution">
    <text evidence="2">The sequence shown here is derived from an EMBL/GenBank/DDBJ whole genome shotgun (WGS) entry which is preliminary data.</text>
</comment>
<sequence>MSVLVHTGPAGAWAWAGLRLAPEPAMSENGAHVGLPEAQRRREATDLEQVWLSRHWQPDGRAFELRYATAPGSAVACTLLCRMPGPDGPRASAAVLALRAALADCPRHVRAEPIEDVRELHTALVPFDRVPAGLVEVRKRLSWAWLNRRDTDFRLGVALAPLGGEAVSWEPVWDALARAGAPTVAAICLEPHAPAPELLSYIGYLAREYGRLAQPGRPNPVFTQYIPPDPFAQRAAPLYHDALGALAGRGYRLRVSLAATGDTALPLAEQLAATLAPYTAGAGGVVARPVAPSEAADAWTNLTGMHRTWLDSTYRQEVPQPLGEWEKILADLVDLPQATAAFRFPYEIPGRPPLFATARRSGPTTPDGSAPAAPGPDPYAPKF</sequence>
<evidence type="ECO:0000256" key="1">
    <source>
        <dbReference type="SAM" id="MobiDB-lite"/>
    </source>
</evidence>
<keyword evidence="3" id="KW-1185">Reference proteome</keyword>
<accession>A0A2N8PH50</accession>
<evidence type="ECO:0000313" key="3">
    <source>
        <dbReference type="Proteomes" id="UP000236047"/>
    </source>
</evidence>
<evidence type="ECO:0000313" key="2">
    <source>
        <dbReference type="EMBL" id="PNE40374.1"/>
    </source>
</evidence>
<dbReference type="AlphaFoldDB" id="A0A2N8PH50"/>
<organism evidence="2 3">
    <name type="scientific">Streptomyces noursei</name>
    <name type="common">Streptomyces albulus</name>
    <dbReference type="NCBI Taxonomy" id="1971"/>
    <lineage>
        <taxon>Bacteria</taxon>
        <taxon>Bacillati</taxon>
        <taxon>Actinomycetota</taxon>
        <taxon>Actinomycetes</taxon>
        <taxon>Kitasatosporales</taxon>
        <taxon>Streptomycetaceae</taxon>
        <taxon>Streptomyces</taxon>
    </lineage>
</organism>
<reference evidence="3" key="1">
    <citation type="submission" date="2015-09" db="EMBL/GenBank/DDBJ databases">
        <authorList>
            <person name="Graham D.E."/>
            <person name="Mahan K.M."/>
            <person name="Klingeman D.M."/>
            <person name="Fida T."/>
            <person name="Giannone R.J."/>
            <person name="Hettich R.L."/>
            <person name="Parry R.J."/>
            <person name="Spain J.C."/>
        </authorList>
    </citation>
    <scope>NUCLEOTIDE SEQUENCE [LARGE SCALE GENOMIC DNA]</scope>
    <source>
        <strain evidence="3">JCM 4701</strain>
    </source>
</reference>
<proteinExistence type="predicted"/>
<dbReference type="Proteomes" id="UP000236047">
    <property type="component" value="Unassembled WGS sequence"/>
</dbReference>
<gene>
    <name evidence="2" type="ORF">AOB60_05280</name>
</gene>
<dbReference type="EMBL" id="LJSN01000002">
    <property type="protein sequence ID" value="PNE40374.1"/>
    <property type="molecule type" value="Genomic_DNA"/>
</dbReference>
<feature type="compositionally biased region" description="Pro residues" evidence="1">
    <location>
        <begin position="373"/>
        <end position="383"/>
    </location>
</feature>
<feature type="compositionally biased region" description="Low complexity" evidence="1">
    <location>
        <begin position="362"/>
        <end position="372"/>
    </location>
</feature>